<dbReference type="AlphaFoldDB" id="A0A412WY90"/>
<dbReference type="STRING" id="1121130.GCA_000519105_02483"/>
<organism evidence="1 2">
    <name type="scientific">Butyricimonas virosa</name>
    <dbReference type="NCBI Taxonomy" id="544645"/>
    <lineage>
        <taxon>Bacteria</taxon>
        <taxon>Pseudomonadati</taxon>
        <taxon>Bacteroidota</taxon>
        <taxon>Bacteroidia</taxon>
        <taxon>Bacteroidales</taxon>
        <taxon>Odoribacteraceae</taxon>
        <taxon>Butyricimonas</taxon>
    </lineage>
</organism>
<sequence length="213" mass="23713">MAIFKPTIFQDISGSVGNVTSYKVGKTQIARGKPGFVKDAQTPEQLKQRARLSLITKLRRRFLKVLSVGYCSPSGKVCANCFTRDNIHKVNAEDAENPTVDLLTLSLSGGGLRLPLIEAKVDKEKRRVSFQWQQQPLMPFMAKEDRLIGVIHEREEKKSRLVELGTRGTNGEKEWPLPEDWDVNRLVVYGFAVSENGQNASGTLGLLETNGEA</sequence>
<proteinExistence type="predicted"/>
<dbReference type="Proteomes" id="UP000283589">
    <property type="component" value="Unassembled WGS sequence"/>
</dbReference>
<dbReference type="RefSeq" id="WP_118260880.1">
    <property type="nucleotide sequence ID" value="NZ_CALBWO010000058.1"/>
</dbReference>
<accession>A0A412WY90</accession>
<evidence type="ECO:0000313" key="2">
    <source>
        <dbReference type="Proteomes" id="UP000283589"/>
    </source>
</evidence>
<dbReference type="EMBL" id="QRZA01000018">
    <property type="protein sequence ID" value="RGV32714.1"/>
    <property type="molecule type" value="Genomic_DNA"/>
</dbReference>
<name>A0A412WY90_9BACT</name>
<reference evidence="1 2" key="1">
    <citation type="submission" date="2018-08" db="EMBL/GenBank/DDBJ databases">
        <title>A genome reference for cultivated species of the human gut microbiota.</title>
        <authorList>
            <person name="Zou Y."/>
            <person name="Xue W."/>
            <person name="Luo G."/>
        </authorList>
    </citation>
    <scope>NUCLEOTIDE SEQUENCE [LARGE SCALE GENOMIC DNA]</scope>
    <source>
        <strain evidence="1 2">AF14-49</strain>
    </source>
</reference>
<gene>
    <name evidence="1" type="ORF">DWW18_13110</name>
</gene>
<evidence type="ECO:0000313" key="1">
    <source>
        <dbReference type="EMBL" id="RGV32714.1"/>
    </source>
</evidence>
<protein>
    <submittedName>
        <fullName evidence="1">Uncharacterized protein</fullName>
    </submittedName>
</protein>
<comment type="caution">
    <text evidence="1">The sequence shown here is derived from an EMBL/GenBank/DDBJ whole genome shotgun (WGS) entry which is preliminary data.</text>
</comment>